<dbReference type="Proteomes" id="UP001501407">
    <property type="component" value="Unassembled WGS sequence"/>
</dbReference>
<name>A0ABP9MR35_9MICO</name>
<comment type="caution">
    <text evidence="1">The sequence shown here is derived from an EMBL/GenBank/DDBJ whole genome shotgun (WGS) entry which is preliminary data.</text>
</comment>
<accession>A0ABP9MR35</accession>
<dbReference type="Pfam" id="PF04402">
    <property type="entry name" value="SIMPL"/>
    <property type="match status" value="1"/>
</dbReference>
<keyword evidence="2" id="KW-1185">Reference proteome</keyword>
<dbReference type="InterPro" id="IPR007497">
    <property type="entry name" value="SIMPL/DUF541"/>
</dbReference>
<dbReference type="Gene3D" id="3.30.70.2970">
    <property type="entry name" value="Protein of unknown function (DUF541), domain 2"/>
    <property type="match status" value="1"/>
</dbReference>
<dbReference type="EMBL" id="BAABKZ010000005">
    <property type="protein sequence ID" value="GAA5100420.1"/>
    <property type="molecule type" value="Genomic_DNA"/>
</dbReference>
<organism evidence="1 2">
    <name type="scientific">Microbacterium yannicii</name>
    <dbReference type="NCBI Taxonomy" id="671622"/>
    <lineage>
        <taxon>Bacteria</taxon>
        <taxon>Bacillati</taxon>
        <taxon>Actinomycetota</taxon>
        <taxon>Actinomycetes</taxon>
        <taxon>Micrococcales</taxon>
        <taxon>Microbacteriaceae</taxon>
        <taxon>Microbacterium</taxon>
    </lineage>
</organism>
<sequence>MRSTLDRASGALERVALQLGLWQTGPSRRPHAGTDASARPIRSRRVGVMSDVVITVRGEHETRIAPERAIAHLTIRAEGPERGAVVERMAALTEPVRDDLAARKSAGTVTEWTSQRVSVWSERPWNNEGKRLAPVHYATVDFSVTFTDFAVLSWWAGEVAEREGVQLGWIEWQLTPETRARTERDVATEAVGVAVARASAYAGALGLSDVTALEIADLGLLSRQDRPEAAPGPRMLMAKASFASDAAGGAPAVQLQPEDIVISAAVEARFAAR</sequence>
<dbReference type="Gene3D" id="3.30.110.170">
    <property type="entry name" value="Protein of unknown function (DUF541), domain 1"/>
    <property type="match status" value="1"/>
</dbReference>
<reference evidence="2" key="1">
    <citation type="journal article" date="2019" name="Int. J. Syst. Evol. Microbiol.">
        <title>The Global Catalogue of Microorganisms (GCM) 10K type strain sequencing project: providing services to taxonomists for standard genome sequencing and annotation.</title>
        <authorList>
            <consortium name="The Broad Institute Genomics Platform"/>
            <consortium name="The Broad Institute Genome Sequencing Center for Infectious Disease"/>
            <person name="Wu L."/>
            <person name="Ma J."/>
        </authorList>
    </citation>
    <scope>NUCLEOTIDE SEQUENCE [LARGE SCALE GENOMIC DNA]</scope>
    <source>
        <strain evidence="2">JCM 18959</strain>
    </source>
</reference>
<evidence type="ECO:0000313" key="1">
    <source>
        <dbReference type="EMBL" id="GAA5100420.1"/>
    </source>
</evidence>
<proteinExistence type="predicted"/>
<protein>
    <submittedName>
        <fullName evidence="1">SIMPL domain-containing protein</fullName>
    </submittedName>
</protein>
<gene>
    <name evidence="1" type="ORF">GCM10025760_37740</name>
</gene>
<evidence type="ECO:0000313" key="2">
    <source>
        <dbReference type="Proteomes" id="UP001501407"/>
    </source>
</evidence>